<dbReference type="Proteomes" id="UP000192934">
    <property type="component" value="Chromosome I"/>
</dbReference>
<accession>A0A1X7H1A7</accession>
<evidence type="ECO:0000313" key="3">
    <source>
        <dbReference type="EMBL" id="SMF77573.1"/>
    </source>
</evidence>
<feature type="compositionally biased region" description="Basic and acidic residues" evidence="1">
    <location>
        <begin position="1"/>
        <end position="20"/>
    </location>
</feature>
<dbReference type="GO" id="GO:0035438">
    <property type="term" value="F:cyclic-di-GMP binding"/>
    <property type="evidence" value="ECO:0007669"/>
    <property type="project" value="InterPro"/>
</dbReference>
<feature type="region of interest" description="Disordered" evidence="1">
    <location>
        <begin position="1"/>
        <end position="28"/>
    </location>
</feature>
<protein>
    <submittedName>
        <fullName evidence="3">PilZ domain-containing protein</fullName>
    </submittedName>
</protein>
<dbReference type="EMBL" id="LT840185">
    <property type="protein sequence ID" value="SMF77573.1"/>
    <property type="molecule type" value="Genomic_DNA"/>
</dbReference>
<dbReference type="RefSeq" id="WP_085219146.1">
    <property type="nucleotide sequence ID" value="NZ_LT840185.1"/>
</dbReference>
<dbReference type="Pfam" id="PF07238">
    <property type="entry name" value="PilZ"/>
    <property type="match status" value="1"/>
</dbReference>
<proteinExistence type="predicted"/>
<evidence type="ECO:0000259" key="2">
    <source>
        <dbReference type="Pfam" id="PF07238"/>
    </source>
</evidence>
<reference evidence="4" key="1">
    <citation type="submission" date="2017-04" db="EMBL/GenBank/DDBJ databases">
        <authorList>
            <person name="Varghese N."/>
            <person name="Submissions S."/>
        </authorList>
    </citation>
    <scope>NUCLEOTIDE SEQUENCE [LARGE SCALE GENOMIC DNA]</scope>
    <source>
        <strain evidence="4">Dd16</strain>
    </source>
</reference>
<sequence>MTRSEHDRSSYSARNAERVPVDSSTRLTSPSEYDVEVRIRDVSTTGFLAECDGAIGIGSFVSLEVPGVGLVRAQVRWQLGPRMGGMFLDPISLDQCEWVAIRAKAA</sequence>
<gene>
    <name evidence="3" type="ORF">SAMN06295910_2602</name>
</gene>
<dbReference type="STRING" id="941907.SAMN06295910_2602"/>
<evidence type="ECO:0000313" key="4">
    <source>
        <dbReference type="Proteomes" id="UP000192934"/>
    </source>
</evidence>
<organism evidence="3 4">
    <name type="scientific">Allosphingosinicella indica</name>
    <dbReference type="NCBI Taxonomy" id="941907"/>
    <lineage>
        <taxon>Bacteria</taxon>
        <taxon>Pseudomonadati</taxon>
        <taxon>Pseudomonadota</taxon>
        <taxon>Alphaproteobacteria</taxon>
        <taxon>Sphingomonadales</taxon>
        <taxon>Sphingomonadaceae</taxon>
        <taxon>Allosphingosinicella</taxon>
    </lineage>
</organism>
<name>A0A1X7H1A7_9SPHN</name>
<dbReference type="AlphaFoldDB" id="A0A1X7H1A7"/>
<evidence type="ECO:0000256" key="1">
    <source>
        <dbReference type="SAM" id="MobiDB-lite"/>
    </source>
</evidence>
<feature type="domain" description="PilZ" evidence="2">
    <location>
        <begin position="14"/>
        <end position="96"/>
    </location>
</feature>
<dbReference type="InterPro" id="IPR009875">
    <property type="entry name" value="PilZ_domain"/>
</dbReference>
<dbReference type="SUPFAM" id="SSF141371">
    <property type="entry name" value="PilZ domain-like"/>
    <property type="match status" value="1"/>
</dbReference>
<keyword evidence="4" id="KW-1185">Reference proteome</keyword>
<dbReference type="OrthoDB" id="9806898at2"/>